<dbReference type="EMBL" id="VFIA01000057">
    <property type="protein sequence ID" value="MBC3794764.1"/>
    <property type="molecule type" value="Genomic_DNA"/>
</dbReference>
<reference evidence="1 2" key="1">
    <citation type="submission" date="2019-06" db="EMBL/GenBank/DDBJ databases">
        <title>Spirosoma utsteinense sp. nov. isolated from Antarctic ice-free soils.</title>
        <authorList>
            <person name="Tahon G."/>
        </authorList>
    </citation>
    <scope>NUCLEOTIDE SEQUENCE [LARGE SCALE GENOMIC DNA]</scope>
    <source>
        <strain evidence="1 2">LMG 31447</strain>
    </source>
</reference>
<accession>A0ABR6WEP5</accession>
<protein>
    <submittedName>
        <fullName evidence="1">Uncharacterized protein</fullName>
    </submittedName>
</protein>
<evidence type="ECO:0000313" key="1">
    <source>
        <dbReference type="EMBL" id="MBC3794764.1"/>
    </source>
</evidence>
<name>A0ABR6WEP5_9BACT</name>
<gene>
    <name evidence="1" type="ORF">FH603_5296</name>
</gene>
<sequence length="62" mass="7278">MGSPDFLFEWSSWATSGFADYFTYTHEQADWLKSSQWLEAFMTSDAFTVVEPATWPFINDWP</sequence>
<keyword evidence="2" id="KW-1185">Reference proteome</keyword>
<dbReference type="Proteomes" id="UP000700732">
    <property type="component" value="Unassembled WGS sequence"/>
</dbReference>
<proteinExistence type="predicted"/>
<comment type="caution">
    <text evidence="1">The sequence shown here is derived from an EMBL/GenBank/DDBJ whole genome shotgun (WGS) entry which is preliminary data.</text>
</comment>
<dbReference type="RefSeq" id="WP_244968033.1">
    <property type="nucleotide sequence ID" value="NZ_VFIA01000057.1"/>
</dbReference>
<evidence type="ECO:0000313" key="2">
    <source>
        <dbReference type="Proteomes" id="UP000700732"/>
    </source>
</evidence>
<organism evidence="1 2">
    <name type="scientific">Spirosoma utsteinense</name>
    <dbReference type="NCBI Taxonomy" id="2585773"/>
    <lineage>
        <taxon>Bacteria</taxon>
        <taxon>Pseudomonadati</taxon>
        <taxon>Bacteroidota</taxon>
        <taxon>Cytophagia</taxon>
        <taxon>Cytophagales</taxon>
        <taxon>Cytophagaceae</taxon>
        <taxon>Spirosoma</taxon>
    </lineage>
</organism>